<keyword evidence="1" id="KW-0732">Signal</keyword>
<evidence type="ECO:0000256" key="1">
    <source>
        <dbReference type="SAM" id="SignalP"/>
    </source>
</evidence>
<evidence type="ECO:0000313" key="2">
    <source>
        <dbReference type="EMBL" id="KAJ3048573.1"/>
    </source>
</evidence>
<sequence>MKVATILAVLVSSLVAVNAQCQNPTLCGARARACRNAGAGTSYCLAACAATKYTCYGATLTCGYSQCRI</sequence>
<feature type="signal peptide" evidence="1">
    <location>
        <begin position="1"/>
        <end position="19"/>
    </location>
</feature>
<reference evidence="2" key="1">
    <citation type="submission" date="2020-05" db="EMBL/GenBank/DDBJ databases">
        <title>Phylogenomic resolution of chytrid fungi.</title>
        <authorList>
            <person name="Stajich J.E."/>
            <person name="Amses K."/>
            <person name="Simmons R."/>
            <person name="Seto K."/>
            <person name="Myers J."/>
            <person name="Bonds A."/>
            <person name="Quandt C.A."/>
            <person name="Barry K."/>
            <person name="Liu P."/>
            <person name="Grigoriev I."/>
            <person name="Longcore J.E."/>
            <person name="James T.Y."/>
        </authorList>
    </citation>
    <scope>NUCLEOTIDE SEQUENCE</scope>
    <source>
        <strain evidence="2">JEL0318</strain>
    </source>
</reference>
<protein>
    <submittedName>
        <fullName evidence="2">Uncharacterized protein</fullName>
    </submittedName>
</protein>
<proteinExistence type="predicted"/>
<keyword evidence="3" id="KW-1185">Reference proteome</keyword>
<organism evidence="2 3">
    <name type="scientific">Rhizophlyctis rosea</name>
    <dbReference type="NCBI Taxonomy" id="64517"/>
    <lineage>
        <taxon>Eukaryota</taxon>
        <taxon>Fungi</taxon>
        <taxon>Fungi incertae sedis</taxon>
        <taxon>Chytridiomycota</taxon>
        <taxon>Chytridiomycota incertae sedis</taxon>
        <taxon>Chytridiomycetes</taxon>
        <taxon>Rhizophlyctidales</taxon>
        <taxon>Rhizophlyctidaceae</taxon>
        <taxon>Rhizophlyctis</taxon>
    </lineage>
</organism>
<accession>A0AAD5X2J7</accession>
<gene>
    <name evidence="2" type="ORF">HK097_010426</name>
</gene>
<dbReference type="EMBL" id="JADGJD010000770">
    <property type="protein sequence ID" value="KAJ3048573.1"/>
    <property type="molecule type" value="Genomic_DNA"/>
</dbReference>
<feature type="chain" id="PRO_5041976190" evidence="1">
    <location>
        <begin position="20"/>
        <end position="69"/>
    </location>
</feature>
<name>A0AAD5X2J7_9FUNG</name>
<dbReference type="AlphaFoldDB" id="A0AAD5X2J7"/>
<dbReference type="Proteomes" id="UP001212841">
    <property type="component" value="Unassembled WGS sequence"/>
</dbReference>
<comment type="caution">
    <text evidence="2">The sequence shown here is derived from an EMBL/GenBank/DDBJ whole genome shotgun (WGS) entry which is preliminary data.</text>
</comment>
<evidence type="ECO:0000313" key="3">
    <source>
        <dbReference type="Proteomes" id="UP001212841"/>
    </source>
</evidence>